<evidence type="ECO:0000256" key="1">
    <source>
        <dbReference type="SAM" id="Phobius"/>
    </source>
</evidence>
<evidence type="ECO:0000313" key="2">
    <source>
        <dbReference type="EMBL" id="EEF38007.1"/>
    </source>
</evidence>
<feature type="transmembrane region" description="Helical" evidence="1">
    <location>
        <begin position="12"/>
        <end position="32"/>
    </location>
</feature>
<sequence>MAAPKAIHEHNFLILTIPGLFKFISSIMIAFYKASFSILADAHTMFDKLLEKDPDLLEFPNFWIFA</sequence>
<dbReference type="Proteomes" id="UP000008311">
    <property type="component" value="Unassembled WGS sequence"/>
</dbReference>
<evidence type="ECO:0000313" key="3">
    <source>
        <dbReference type="Proteomes" id="UP000008311"/>
    </source>
</evidence>
<name>B9SEH7_RICCO</name>
<gene>
    <name evidence="2" type="ORF">RCOM_0704780</name>
</gene>
<reference evidence="3" key="1">
    <citation type="journal article" date="2010" name="Nat. Biotechnol.">
        <title>Draft genome sequence of the oilseed species Ricinus communis.</title>
        <authorList>
            <person name="Chan A.P."/>
            <person name="Crabtree J."/>
            <person name="Zhao Q."/>
            <person name="Lorenzi H."/>
            <person name="Orvis J."/>
            <person name="Puiu D."/>
            <person name="Melake-Berhan A."/>
            <person name="Jones K.M."/>
            <person name="Redman J."/>
            <person name="Chen G."/>
            <person name="Cahoon E.B."/>
            <person name="Gedil M."/>
            <person name="Stanke M."/>
            <person name="Haas B.J."/>
            <person name="Wortman J.R."/>
            <person name="Fraser-Liggett C.M."/>
            <person name="Ravel J."/>
            <person name="Rabinowicz P.D."/>
        </authorList>
    </citation>
    <scope>NUCLEOTIDE SEQUENCE [LARGE SCALE GENOMIC DNA]</scope>
    <source>
        <strain evidence="3">cv. Hale</strain>
    </source>
</reference>
<dbReference type="EMBL" id="EQ973936">
    <property type="protein sequence ID" value="EEF38007.1"/>
    <property type="molecule type" value="Genomic_DNA"/>
</dbReference>
<keyword evidence="1" id="KW-1133">Transmembrane helix</keyword>
<protein>
    <submittedName>
        <fullName evidence="2">Uncharacterized protein</fullName>
    </submittedName>
</protein>
<dbReference type="AlphaFoldDB" id="B9SEH7"/>
<accession>B9SEH7</accession>
<keyword evidence="1" id="KW-0812">Transmembrane</keyword>
<keyword evidence="3" id="KW-1185">Reference proteome</keyword>
<organism evidence="2 3">
    <name type="scientific">Ricinus communis</name>
    <name type="common">Castor bean</name>
    <dbReference type="NCBI Taxonomy" id="3988"/>
    <lineage>
        <taxon>Eukaryota</taxon>
        <taxon>Viridiplantae</taxon>
        <taxon>Streptophyta</taxon>
        <taxon>Embryophyta</taxon>
        <taxon>Tracheophyta</taxon>
        <taxon>Spermatophyta</taxon>
        <taxon>Magnoliopsida</taxon>
        <taxon>eudicotyledons</taxon>
        <taxon>Gunneridae</taxon>
        <taxon>Pentapetalae</taxon>
        <taxon>rosids</taxon>
        <taxon>fabids</taxon>
        <taxon>Malpighiales</taxon>
        <taxon>Euphorbiaceae</taxon>
        <taxon>Acalyphoideae</taxon>
        <taxon>Acalypheae</taxon>
        <taxon>Ricinus</taxon>
    </lineage>
</organism>
<proteinExistence type="predicted"/>
<dbReference type="InParanoid" id="B9SEH7"/>
<keyword evidence="1" id="KW-0472">Membrane</keyword>